<evidence type="ECO:0000313" key="6">
    <source>
        <dbReference type="Proteomes" id="UP000186940"/>
    </source>
</evidence>
<feature type="domain" description="Pyruvate/ketoisovalerate oxidoreductase catalytic" evidence="4">
    <location>
        <begin position="10"/>
        <end position="172"/>
    </location>
</feature>
<sequence>MIEVRFHSRGGQGGATAAKILGMAAFLDGKYSASLAVYGAERRGAAVVAGTRISDSEVRRYSNLKSPDYVVILDPVLVEIADVTEGADAKTIFLINNRGERPAALEDFILYSVDATTISLDLGLKVAGTPVLNTPMLGALAKLGLVKQNSLKKAIRQTYSEPKNIKAADLAHERVVRVQNRRFILEESEEFAEEVYETIEEAV</sequence>
<gene>
    <name evidence="5" type="ORF">SCAL_000435</name>
</gene>
<accession>A0A1F2PBG4</accession>
<evidence type="ECO:0000259" key="4">
    <source>
        <dbReference type="Pfam" id="PF01558"/>
    </source>
</evidence>
<name>A0A1F2PBG4_9EURY</name>
<evidence type="ECO:0000256" key="2">
    <source>
        <dbReference type="ARBA" id="ARBA00023002"/>
    </source>
</evidence>
<organism evidence="5 6">
    <name type="scientific">Candidatus Syntropharchaeum caldarium</name>
    <dbReference type="NCBI Taxonomy" id="1838285"/>
    <lineage>
        <taxon>Archaea</taxon>
        <taxon>Methanobacteriati</taxon>
        <taxon>Methanobacteriota</taxon>
        <taxon>Stenosarchaea group</taxon>
        <taxon>Methanomicrobia</taxon>
        <taxon>Methanosarcinales</taxon>
        <taxon>ANME-2 cluster</taxon>
        <taxon>Candidatus Syntropharchaeum</taxon>
    </lineage>
</organism>
<comment type="caution">
    <text evidence="5">The sequence shown here is derived from an EMBL/GenBank/DDBJ whole genome shotgun (WGS) entry which is preliminary data.</text>
</comment>
<reference evidence="5" key="1">
    <citation type="submission" date="2016-05" db="EMBL/GenBank/DDBJ databases">
        <title>Microbial consortia oxidize butane by reversing methanogenesis.</title>
        <authorList>
            <person name="Laso-Perez R."/>
            <person name="Richter M."/>
            <person name="Wegener G."/>
            <person name="Musat F."/>
        </authorList>
    </citation>
    <scope>NUCLEOTIDE SEQUENCE [LARGE SCALE GENOMIC DNA]</scope>
    <source>
        <strain evidence="5">BOX2</strain>
    </source>
</reference>
<dbReference type="STRING" id="1838285.SCAL_000435"/>
<dbReference type="InterPro" id="IPR019752">
    <property type="entry name" value="Pyrv/ketoisovalerate_OxRed_cat"/>
</dbReference>
<dbReference type="Gene3D" id="3.40.920.10">
    <property type="entry name" value="Pyruvate-ferredoxin oxidoreductase, PFOR, domain III"/>
    <property type="match status" value="1"/>
</dbReference>
<comment type="catalytic activity">
    <reaction evidence="3">
        <text>2 oxidized [2Fe-2S]-[ferredoxin] + pyruvate + CoA = 2 reduced [2Fe-2S]-[ferredoxin] + acetyl-CoA + CO2 + H(+)</text>
        <dbReference type="Rhea" id="RHEA:12765"/>
        <dbReference type="Rhea" id="RHEA-COMP:10000"/>
        <dbReference type="Rhea" id="RHEA-COMP:10001"/>
        <dbReference type="ChEBI" id="CHEBI:15361"/>
        <dbReference type="ChEBI" id="CHEBI:15378"/>
        <dbReference type="ChEBI" id="CHEBI:16526"/>
        <dbReference type="ChEBI" id="CHEBI:33737"/>
        <dbReference type="ChEBI" id="CHEBI:33738"/>
        <dbReference type="ChEBI" id="CHEBI:57287"/>
        <dbReference type="ChEBI" id="CHEBI:57288"/>
        <dbReference type="EC" id="1.2.7.1"/>
    </reaction>
</comment>
<keyword evidence="6" id="KW-1185">Reference proteome</keyword>
<dbReference type="Pfam" id="PF01558">
    <property type="entry name" value="POR"/>
    <property type="match status" value="1"/>
</dbReference>
<dbReference type="EC" id="1.2.7.1" evidence="1"/>
<protein>
    <recommendedName>
        <fullName evidence="1">pyruvate synthase</fullName>
        <ecNumber evidence="1">1.2.7.1</ecNumber>
    </recommendedName>
</protein>
<dbReference type="PANTHER" id="PTHR43366:SF1">
    <property type="entry name" value="PYRUVATE SYNTHASE SUBUNIT PORC"/>
    <property type="match status" value="1"/>
</dbReference>
<dbReference type="Proteomes" id="UP000186940">
    <property type="component" value="Unassembled WGS sequence"/>
</dbReference>
<dbReference type="PANTHER" id="PTHR43366">
    <property type="entry name" value="PYRUVATE SYNTHASE SUBUNIT PORC"/>
    <property type="match status" value="1"/>
</dbReference>
<keyword evidence="5" id="KW-0670">Pyruvate</keyword>
<dbReference type="InterPro" id="IPR002869">
    <property type="entry name" value="Pyrv_flavodox_OxRed_cen"/>
</dbReference>
<dbReference type="SUPFAM" id="SSF53323">
    <property type="entry name" value="Pyruvate-ferredoxin oxidoreductase, PFOR, domain III"/>
    <property type="match status" value="1"/>
</dbReference>
<dbReference type="NCBIfam" id="TIGR02175">
    <property type="entry name" value="PorC_KorC"/>
    <property type="match status" value="1"/>
</dbReference>
<dbReference type="InterPro" id="IPR051626">
    <property type="entry name" value="Oxidoreductase_gamma_subunit"/>
</dbReference>
<dbReference type="InterPro" id="IPR011894">
    <property type="entry name" value="PorC_KorC"/>
</dbReference>
<proteinExistence type="predicted"/>
<dbReference type="AlphaFoldDB" id="A0A1F2PBG4"/>
<dbReference type="EMBL" id="LYOS01000001">
    <property type="protein sequence ID" value="OFV68759.1"/>
    <property type="molecule type" value="Genomic_DNA"/>
</dbReference>
<evidence type="ECO:0000256" key="3">
    <source>
        <dbReference type="ARBA" id="ARBA00049357"/>
    </source>
</evidence>
<keyword evidence="2" id="KW-0560">Oxidoreductase</keyword>
<evidence type="ECO:0000313" key="5">
    <source>
        <dbReference type="EMBL" id="OFV68759.1"/>
    </source>
</evidence>
<evidence type="ECO:0000256" key="1">
    <source>
        <dbReference type="ARBA" id="ARBA00012822"/>
    </source>
</evidence>
<dbReference type="GO" id="GO:0019164">
    <property type="term" value="F:pyruvate synthase activity"/>
    <property type="evidence" value="ECO:0007669"/>
    <property type="project" value="UniProtKB-EC"/>
</dbReference>